<dbReference type="PANTHER" id="PTHR46847">
    <property type="entry name" value="D-ALLOSE-BINDING PERIPLASMIC PROTEIN-RELATED"/>
    <property type="match status" value="1"/>
</dbReference>
<dbReference type="SUPFAM" id="SSF53822">
    <property type="entry name" value="Periplasmic binding protein-like I"/>
    <property type="match status" value="1"/>
</dbReference>
<dbReference type="EMBL" id="BARW01010836">
    <property type="protein sequence ID" value="GAI81058.1"/>
    <property type="molecule type" value="Genomic_DNA"/>
</dbReference>
<dbReference type="Gene3D" id="3.40.50.2300">
    <property type="match status" value="2"/>
</dbReference>
<comment type="caution">
    <text evidence="5">The sequence shown here is derived from an EMBL/GenBank/DDBJ whole genome shotgun (WGS) entry which is preliminary data.</text>
</comment>
<feature type="non-terminal residue" evidence="5">
    <location>
        <position position="263"/>
    </location>
</feature>
<dbReference type="PANTHER" id="PTHR46847:SF1">
    <property type="entry name" value="D-ALLOSE-BINDING PERIPLASMIC PROTEIN-RELATED"/>
    <property type="match status" value="1"/>
</dbReference>
<organism evidence="5">
    <name type="scientific">marine sediment metagenome</name>
    <dbReference type="NCBI Taxonomy" id="412755"/>
    <lineage>
        <taxon>unclassified sequences</taxon>
        <taxon>metagenomes</taxon>
        <taxon>ecological metagenomes</taxon>
    </lineage>
</organism>
<dbReference type="InterPro" id="IPR028082">
    <property type="entry name" value="Peripla_BP_I"/>
</dbReference>
<protein>
    <recommendedName>
        <fullName evidence="4">Periplasmic binding protein domain-containing protein</fullName>
    </recommendedName>
</protein>
<comment type="similarity">
    <text evidence="2">Belongs to the bacterial solute-binding protein 2 family.</text>
</comment>
<dbReference type="Pfam" id="PF13407">
    <property type="entry name" value="Peripla_BP_4"/>
    <property type="match status" value="1"/>
</dbReference>
<evidence type="ECO:0000259" key="4">
    <source>
        <dbReference type="Pfam" id="PF13407"/>
    </source>
</evidence>
<dbReference type="GO" id="GO:0030246">
    <property type="term" value="F:carbohydrate binding"/>
    <property type="evidence" value="ECO:0007669"/>
    <property type="project" value="UniProtKB-ARBA"/>
</dbReference>
<proteinExistence type="inferred from homology"/>
<sequence>ADGSDTKQFEQIVTYAQQADILFVCPHSIDAQNEAIRTAEEEYNCPVVVYKDYISGKARVCAMYNDLVAAQEMAKEAVKWIEDTYGTTEGKTVISMNGTLAGGWKKRHDGFQWIMKNHPEINFVEIIGGDTPEGWADVAESCVAGPGQDVVAVLSASDGPYLMGMLEALEKYDKLYYQGDPKHVFIASIDGKPSTLHWLRMGYIDVVYSQTPDSIAAALWNVAKEYILKDASYQYEPYELPVIPIPLEVKQPEGCYWGGEDLT</sequence>
<evidence type="ECO:0000256" key="3">
    <source>
        <dbReference type="ARBA" id="ARBA00022729"/>
    </source>
</evidence>
<gene>
    <name evidence="5" type="ORF">S12H4_21145</name>
</gene>
<dbReference type="InterPro" id="IPR025997">
    <property type="entry name" value="SBP_2_dom"/>
</dbReference>
<keyword evidence="3" id="KW-0732">Signal</keyword>
<evidence type="ECO:0000313" key="5">
    <source>
        <dbReference type="EMBL" id="GAI81058.1"/>
    </source>
</evidence>
<feature type="domain" description="Periplasmic binding protein" evidence="4">
    <location>
        <begin position="2"/>
        <end position="227"/>
    </location>
</feature>
<reference evidence="5" key="1">
    <citation type="journal article" date="2014" name="Front. Microbiol.">
        <title>High frequency of phylogenetically diverse reductive dehalogenase-homologous genes in deep subseafloor sedimentary metagenomes.</title>
        <authorList>
            <person name="Kawai M."/>
            <person name="Futagami T."/>
            <person name="Toyoda A."/>
            <person name="Takaki Y."/>
            <person name="Nishi S."/>
            <person name="Hori S."/>
            <person name="Arai W."/>
            <person name="Tsubouchi T."/>
            <person name="Morono Y."/>
            <person name="Uchiyama I."/>
            <person name="Ito T."/>
            <person name="Fujiyama A."/>
            <person name="Inagaki F."/>
            <person name="Takami H."/>
        </authorList>
    </citation>
    <scope>NUCLEOTIDE SEQUENCE</scope>
    <source>
        <strain evidence="5">Expedition CK06-06</strain>
    </source>
</reference>
<feature type="non-terminal residue" evidence="5">
    <location>
        <position position="1"/>
    </location>
</feature>
<comment type="subcellular location">
    <subcellularLocation>
        <location evidence="1">Cell envelope</location>
    </subcellularLocation>
</comment>
<dbReference type="GO" id="GO:0030313">
    <property type="term" value="C:cell envelope"/>
    <property type="evidence" value="ECO:0007669"/>
    <property type="project" value="UniProtKB-SubCell"/>
</dbReference>
<dbReference type="AlphaFoldDB" id="X1RKB1"/>
<evidence type="ECO:0000256" key="1">
    <source>
        <dbReference type="ARBA" id="ARBA00004196"/>
    </source>
</evidence>
<evidence type="ECO:0000256" key="2">
    <source>
        <dbReference type="ARBA" id="ARBA00007639"/>
    </source>
</evidence>
<name>X1RKB1_9ZZZZ</name>
<accession>X1RKB1</accession>